<accession>A0A6J5KIN6</accession>
<protein>
    <submittedName>
        <fullName evidence="1">Uncharacterized protein</fullName>
    </submittedName>
</protein>
<organism evidence="1">
    <name type="scientific">uncultured Caudovirales phage</name>
    <dbReference type="NCBI Taxonomy" id="2100421"/>
    <lineage>
        <taxon>Viruses</taxon>
        <taxon>Duplodnaviria</taxon>
        <taxon>Heunggongvirae</taxon>
        <taxon>Uroviricota</taxon>
        <taxon>Caudoviricetes</taxon>
        <taxon>Peduoviridae</taxon>
        <taxon>Maltschvirus</taxon>
        <taxon>Maltschvirus maltsch</taxon>
    </lineage>
</organism>
<proteinExistence type="predicted"/>
<dbReference type="EMBL" id="LR796146">
    <property type="protein sequence ID" value="CAB4121375.1"/>
    <property type="molecule type" value="Genomic_DNA"/>
</dbReference>
<gene>
    <name evidence="1" type="ORF">UFOVP12_27</name>
</gene>
<evidence type="ECO:0000313" key="1">
    <source>
        <dbReference type="EMBL" id="CAB4121375.1"/>
    </source>
</evidence>
<name>A0A6J5KIN6_9CAUD</name>
<reference evidence="1" key="1">
    <citation type="submission" date="2020-04" db="EMBL/GenBank/DDBJ databases">
        <authorList>
            <person name="Chiriac C."/>
            <person name="Salcher M."/>
            <person name="Ghai R."/>
            <person name="Kavagutti S V."/>
        </authorList>
    </citation>
    <scope>NUCLEOTIDE SEQUENCE</scope>
</reference>
<sequence>MADKRLLDVDHFLGLKEYFYYDDDTGECRIEQVQDTTHIIEQNKAQLAQSGARDKWKGDYIKVATIPMSLWADLNAKGIVRDTVAFKKWLNDPENRFFRTREGKV</sequence>